<organism evidence="2 3">
    <name type="scientific">Ralstonia solanacearum</name>
    <name type="common">Pseudomonas solanacearum</name>
    <dbReference type="NCBI Taxonomy" id="305"/>
    <lineage>
        <taxon>Bacteria</taxon>
        <taxon>Pseudomonadati</taxon>
        <taxon>Pseudomonadota</taxon>
        <taxon>Betaproteobacteria</taxon>
        <taxon>Burkholderiales</taxon>
        <taxon>Burkholderiaceae</taxon>
        <taxon>Ralstonia</taxon>
        <taxon>Ralstonia solanacearum species complex</taxon>
    </lineage>
</organism>
<feature type="transmembrane region" description="Helical" evidence="1">
    <location>
        <begin position="45"/>
        <end position="66"/>
    </location>
</feature>
<keyword evidence="1" id="KW-0472">Membrane</keyword>
<sequence length="79" mass="8875">MIMKKRTLLVVALISFLGAAFFLAWAIQTAWIASFPGCNCPQLAYWFYSQLFGFAVLVVIGVALIWRMKLKSRNASDAK</sequence>
<proteinExistence type="predicted"/>
<reference evidence="2 3" key="1">
    <citation type="submission" date="2017-08" db="EMBL/GenBank/DDBJ databases">
        <title>Genome sequences of Ralstonia solanacearum Species Complex (RSSC) isolated from Potato bacterial wilts in Korea.</title>
        <authorList>
            <person name="Cho H."/>
            <person name="Song E.-S."/>
            <person name="Lee Y.K."/>
            <person name="Lee S."/>
            <person name="Lee S.-W."/>
            <person name="Jo A."/>
            <person name="Kim J.-G."/>
            <person name="Hwang I."/>
        </authorList>
    </citation>
    <scope>NUCLEOTIDE SEQUENCE [LARGE SCALE GENOMIC DNA]</scope>
    <source>
        <strain evidence="2 3">T98</strain>
    </source>
</reference>
<name>A0AAD0S906_RALSL</name>
<keyword evidence="1" id="KW-0812">Transmembrane</keyword>
<dbReference type="RefSeq" id="WP_118869972.1">
    <property type="nucleotide sequence ID" value="NZ_CP022759.1"/>
</dbReference>
<dbReference type="AlphaFoldDB" id="A0AAD0S906"/>
<accession>A0AAD0S906</accession>
<gene>
    <name evidence="2" type="ORF">CJO77_15850</name>
</gene>
<keyword evidence="1" id="KW-1133">Transmembrane helix</keyword>
<evidence type="ECO:0000313" key="2">
    <source>
        <dbReference type="EMBL" id="AXV82889.1"/>
    </source>
</evidence>
<evidence type="ECO:0000313" key="3">
    <source>
        <dbReference type="Proteomes" id="UP000261758"/>
    </source>
</evidence>
<protein>
    <recommendedName>
        <fullName evidence="4">Transmembrane protein</fullName>
    </recommendedName>
</protein>
<evidence type="ECO:0008006" key="4">
    <source>
        <dbReference type="Google" id="ProtNLM"/>
    </source>
</evidence>
<dbReference type="EMBL" id="CP022759">
    <property type="protein sequence ID" value="AXV82889.1"/>
    <property type="molecule type" value="Genomic_DNA"/>
</dbReference>
<dbReference type="Proteomes" id="UP000261758">
    <property type="component" value="Chromosome"/>
</dbReference>
<evidence type="ECO:0000256" key="1">
    <source>
        <dbReference type="SAM" id="Phobius"/>
    </source>
</evidence>